<dbReference type="PRINTS" id="PR00736">
    <property type="entry name" value="GLHYDRLASE15"/>
</dbReference>
<dbReference type="InterPro" id="IPR008928">
    <property type="entry name" value="6-hairpin_glycosidase_sf"/>
</dbReference>
<accession>A0A2P8ADR8</accession>
<keyword evidence="7" id="KW-0624">Polysaccharide degradation</keyword>
<dbReference type="PANTHER" id="PTHR31616:SF9">
    <property type="entry name" value="GLUCOAMYLASE, INTRACELLULAR SPORULATION-SPECIFIC"/>
    <property type="match status" value="1"/>
</dbReference>
<dbReference type="InterPro" id="IPR038175">
    <property type="entry name" value="CBM21_dom_sf"/>
</dbReference>
<evidence type="ECO:0000256" key="9">
    <source>
        <dbReference type="ARBA" id="ARBA00033473"/>
    </source>
</evidence>
<comment type="similarity">
    <text evidence="2">Belongs to the glycosyl hydrolase 15 family.</text>
</comment>
<keyword evidence="4" id="KW-0378">Hydrolase</keyword>
<evidence type="ECO:0000313" key="12">
    <source>
        <dbReference type="Proteomes" id="UP000243723"/>
    </source>
</evidence>
<dbReference type="Gene3D" id="2.60.40.2440">
    <property type="entry name" value="Carbohydrate binding type-21 domain"/>
    <property type="match status" value="1"/>
</dbReference>
<dbReference type="InterPro" id="IPR000165">
    <property type="entry name" value="Glucoamylase"/>
</dbReference>
<dbReference type="GO" id="GO:0004339">
    <property type="term" value="F:glucan 1,4-alpha-glucosidase activity"/>
    <property type="evidence" value="ECO:0007669"/>
    <property type="project" value="UniProtKB-EC"/>
</dbReference>
<evidence type="ECO:0000256" key="6">
    <source>
        <dbReference type="ARBA" id="ARBA00023295"/>
    </source>
</evidence>
<dbReference type="EMBL" id="NHZQ01000016">
    <property type="protein sequence ID" value="PSK58613.1"/>
    <property type="molecule type" value="Genomic_DNA"/>
</dbReference>
<evidence type="ECO:0000256" key="8">
    <source>
        <dbReference type="ARBA" id="ARBA00033442"/>
    </source>
</evidence>
<reference evidence="11 12" key="1">
    <citation type="submission" date="2017-05" db="EMBL/GenBank/DDBJ databases">
        <title>Draft genome sequence of Elsinoe australis.</title>
        <authorList>
            <person name="Cheng Q."/>
        </authorList>
    </citation>
    <scope>NUCLEOTIDE SEQUENCE [LARGE SCALE GENOMIC DNA]</scope>
    <source>
        <strain evidence="11 12">NL1</strain>
    </source>
</reference>
<keyword evidence="5" id="KW-0119">Carbohydrate metabolism</keyword>
<evidence type="ECO:0000256" key="5">
    <source>
        <dbReference type="ARBA" id="ARBA00023277"/>
    </source>
</evidence>
<keyword evidence="6" id="KW-0326">Glycosidase</keyword>
<keyword evidence="12" id="KW-1185">Reference proteome</keyword>
<comment type="caution">
    <text evidence="11">The sequence shown here is derived from an EMBL/GenBank/DDBJ whole genome shotgun (WGS) entry which is preliminary data.</text>
</comment>
<protein>
    <recommendedName>
        <fullName evidence="3">glucan 1,4-alpha-glucosidase</fullName>
        <ecNumber evidence="3">3.2.1.3</ecNumber>
    </recommendedName>
    <alternativeName>
        <fullName evidence="9">1,4-alpha-D-glucan glucohydrolase</fullName>
    </alternativeName>
    <alternativeName>
        <fullName evidence="8">Glucan 1,4-alpha-glucosidase</fullName>
    </alternativeName>
</protein>
<feature type="domain" description="GH15-like" evidence="10">
    <location>
        <begin position="211"/>
        <end position="642"/>
    </location>
</feature>
<evidence type="ECO:0000256" key="7">
    <source>
        <dbReference type="ARBA" id="ARBA00023326"/>
    </source>
</evidence>
<dbReference type="Pfam" id="PF00723">
    <property type="entry name" value="Glyco_hydro_15"/>
    <property type="match status" value="1"/>
</dbReference>
<evidence type="ECO:0000256" key="2">
    <source>
        <dbReference type="ARBA" id="ARBA00006188"/>
    </source>
</evidence>
<evidence type="ECO:0000313" key="11">
    <source>
        <dbReference type="EMBL" id="PSK58613.1"/>
    </source>
</evidence>
<comment type="catalytic activity">
    <reaction evidence="1">
        <text>Hydrolysis of terminal (1-&gt;4)-linked alpha-D-glucose residues successively from non-reducing ends of the chains with release of beta-D-glucose.</text>
        <dbReference type="EC" id="3.2.1.3"/>
    </reaction>
</comment>
<evidence type="ECO:0000256" key="3">
    <source>
        <dbReference type="ARBA" id="ARBA00012593"/>
    </source>
</evidence>
<dbReference type="Proteomes" id="UP000243723">
    <property type="component" value="Unassembled WGS sequence"/>
</dbReference>
<organism evidence="11 12">
    <name type="scientific">Elsinoe australis</name>
    <dbReference type="NCBI Taxonomy" id="40998"/>
    <lineage>
        <taxon>Eukaryota</taxon>
        <taxon>Fungi</taxon>
        <taxon>Dikarya</taxon>
        <taxon>Ascomycota</taxon>
        <taxon>Pezizomycotina</taxon>
        <taxon>Dothideomycetes</taxon>
        <taxon>Dothideomycetidae</taxon>
        <taxon>Myriangiales</taxon>
        <taxon>Elsinoaceae</taxon>
        <taxon>Elsinoe</taxon>
    </lineage>
</organism>
<gene>
    <name evidence="11" type="ORF">B9Z65_6628</name>
</gene>
<sequence length="670" mass="72996">MALYILALLALPIFFLSSFILYVPAICNMGIYKNLTFLVGLSSVFTSAQECQINTVTDTVPTNNEEVVLQSYSYCGGSLNATVFIANLNYDKIVTLFYTDRRNVSTPLTSLSLGYRSSISDTNYEYWGSNAPIYLDGVSELLNLTYQAINIGQTFVQPLNIQVEASGASEPTQPGPPAPYASLSGLADDITEWLRLDIESQATLSKRNMFSNINPSLPGVANGTVVAAKSGPSYTQKLPDYEYNWVRDASLTFDTVNTLYIAASNDQKSVYEEILFQYAKARANEQNAPGLQTGLGEPKFYLNNTIFTGPWGRPQNDGPATAAITLMEFANEYLENGGDIETVKSQIYDSTVNPNAPVQKDLLFVASNWTTLDFDLWEEVVSAHFYTRMVQRKALLQGADFATKMGDSATSEVLAAAGTALTATLAQFWNPNRQLILYEYGPILRDKASYKDIAVALGVIHGYIGDDVFSFTNDQILSSLLQISTSFIPIYGIANTTTDASGLTLGIPIGRYPEDVYNGTGTEDNGGNPWYLATATMAEMLYRGVSEYRSAGSITVTNTSLPFFTYFASATAVNVGSTYGANSTEFDGLTEAMLGWGDAFLRRIKYHTPDTGSLSEQYNRNTGVSQGAADLTWSYAALLEAAIARADVSGDKNYTTTLANLPLSEAPQPY</sequence>
<proteinExistence type="inferred from homology"/>
<evidence type="ECO:0000256" key="1">
    <source>
        <dbReference type="ARBA" id="ARBA00001863"/>
    </source>
</evidence>
<dbReference type="AlphaFoldDB" id="A0A2P8ADR8"/>
<name>A0A2P8ADR8_9PEZI</name>
<dbReference type="GO" id="GO:0000324">
    <property type="term" value="C:fungal-type vacuole"/>
    <property type="evidence" value="ECO:0007669"/>
    <property type="project" value="TreeGrafter"/>
</dbReference>
<dbReference type="PANTHER" id="PTHR31616">
    <property type="entry name" value="TREHALASE"/>
    <property type="match status" value="1"/>
</dbReference>
<dbReference type="InterPro" id="IPR011613">
    <property type="entry name" value="GH15-like"/>
</dbReference>
<dbReference type="GO" id="GO:0000272">
    <property type="term" value="P:polysaccharide catabolic process"/>
    <property type="evidence" value="ECO:0007669"/>
    <property type="project" value="UniProtKB-KW"/>
</dbReference>
<evidence type="ECO:0000256" key="4">
    <source>
        <dbReference type="ARBA" id="ARBA00022801"/>
    </source>
</evidence>
<evidence type="ECO:0000259" key="10">
    <source>
        <dbReference type="Pfam" id="PF00723"/>
    </source>
</evidence>
<dbReference type="SUPFAM" id="SSF48208">
    <property type="entry name" value="Six-hairpin glycosidases"/>
    <property type="match status" value="1"/>
</dbReference>
<dbReference type="InterPro" id="IPR012341">
    <property type="entry name" value="6hp_glycosidase-like_sf"/>
</dbReference>
<dbReference type="STRING" id="40998.A0A2P8ADR8"/>
<dbReference type="EC" id="3.2.1.3" evidence="3"/>
<dbReference type="OrthoDB" id="6123450at2759"/>
<dbReference type="Gene3D" id="1.50.10.10">
    <property type="match status" value="1"/>
</dbReference>